<dbReference type="AlphaFoldDB" id="X6LMA1"/>
<protein>
    <submittedName>
        <fullName evidence="1">Uncharacterized protein</fullName>
    </submittedName>
</protein>
<evidence type="ECO:0000313" key="1">
    <source>
        <dbReference type="EMBL" id="ETO02481.1"/>
    </source>
</evidence>
<dbReference type="Proteomes" id="UP000023152">
    <property type="component" value="Unassembled WGS sequence"/>
</dbReference>
<reference evidence="1 2" key="1">
    <citation type="journal article" date="2013" name="Curr. Biol.">
        <title>The Genome of the Foraminiferan Reticulomyxa filosa.</title>
        <authorList>
            <person name="Glockner G."/>
            <person name="Hulsmann N."/>
            <person name="Schleicher M."/>
            <person name="Noegel A.A."/>
            <person name="Eichinger L."/>
            <person name="Gallinger C."/>
            <person name="Pawlowski J."/>
            <person name="Sierra R."/>
            <person name="Euteneuer U."/>
            <person name="Pillet L."/>
            <person name="Moustafa A."/>
            <person name="Platzer M."/>
            <person name="Groth M."/>
            <person name="Szafranski K."/>
            <person name="Schliwa M."/>
        </authorList>
    </citation>
    <scope>NUCLEOTIDE SEQUENCE [LARGE SCALE GENOMIC DNA]</scope>
</reference>
<name>X6LMA1_RETFI</name>
<gene>
    <name evidence="1" type="ORF">RFI_34950</name>
</gene>
<sequence>MEEKEVEQWIDIKVEPPKEWDDIRQQMKELDNSLELWECDGKAHLANETFLSYMGDIVTIMADLFPLGNTIDVGDFKLLTFSFKKLYLQKYKIYPLRHLHICLFLCRNKHILDDCSKTDEIAQKMFTEKRIANADLKKHCPKDLFFEIQTLQMDIGDNRRFLITS</sequence>
<comment type="caution">
    <text evidence="1">The sequence shown here is derived from an EMBL/GenBank/DDBJ whole genome shotgun (WGS) entry which is preliminary data.</text>
</comment>
<keyword evidence="2" id="KW-1185">Reference proteome</keyword>
<dbReference type="EMBL" id="ASPP01035663">
    <property type="protein sequence ID" value="ETO02481.1"/>
    <property type="molecule type" value="Genomic_DNA"/>
</dbReference>
<evidence type="ECO:0000313" key="2">
    <source>
        <dbReference type="Proteomes" id="UP000023152"/>
    </source>
</evidence>
<organism evidence="1 2">
    <name type="scientific">Reticulomyxa filosa</name>
    <dbReference type="NCBI Taxonomy" id="46433"/>
    <lineage>
        <taxon>Eukaryota</taxon>
        <taxon>Sar</taxon>
        <taxon>Rhizaria</taxon>
        <taxon>Retaria</taxon>
        <taxon>Foraminifera</taxon>
        <taxon>Monothalamids</taxon>
        <taxon>Reticulomyxidae</taxon>
        <taxon>Reticulomyxa</taxon>
    </lineage>
</organism>
<accession>X6LMA1</accession>
<proteinExistence type="predicted"/>